<evidence type="ECO:0000313" key="2">
    <source>
        <dbReference type="EMBL" id="AOY79529.1"/>
    </source>
</evidence>
<name>A0A1D9FVX3_MOOP1</name>
<feature type="region of interest" description="Disordered" evidence="1">
    <location>
        <begin position="71"/>
        <end position="91"/>
    </location>
</feature>
<sequence>MSVDSRKLVSDAINIFDNSELPFETFNQDIGIDINNLYLDPPYKDDYRDSRFNVATKQQSILITIETLEPQSGSPSLPNQFGLPNPPRGCY</sequence>
<protein>
    <submittedName>
        <fullName evidence="2">Uncharacterized protein</fullName>
    </submittedName>
</protein>
<reference evidence="3" key="1">
    <citation type="submission" date="2016-10" db="EMBL/GenBank/DDBJ databases">
        <title>Comparative genomics uncovers the prolific and rare metabolic potential of the cyanobacterial genus Moorea.</title>
        <authorList>
            <person name="Leao T."/>
            <person name="Castelao G."/>
            <person name="Korobeynikov A."/>
            <person name="Monroe E.A."/>
            <person name="Podell S."/>
            <person name="Glukhov E."/>
            <person name="Allen E."/>
            <person name="Gerwick W.H."/>
            <person name="Gerwick L."/>
        </authorList>
    </citation>
    <scope>NUCLEOTIDE SEQUENCE [LARGE SCALE GENOMIC DNA]</scope>
    <source>
        <strain evidence="3">JHB</strain>
    </source>
</reference>
<dbReference type="AlphaFoldDB" id="A0A1D9FVX3"/>
<dbReference type="EMBL" id="CP017708">
    <property type="protein sequence ID" value="AOY79529.1"/>
    <property type="molecule type" value="Genomic_DNA"/>
</dbReference>
<gene>
    <name evidence="2" type="ORF">BJP36_05965</name>
</gene>
<organism evidence="2 3">
    <name type="scientific">Moorena producens (strain JHB)</name>
    <dbReference type="NCBI Taxonomy" id="1454205"/>
    <lineage>
        <taxon>Bacteria</taxon>
        <taxon>Bacillati</taxon>
        <taxon>Cyanobacteriota</taxon>
        <taxon>Cyanophyceae</taxon>
        <taxon>Coleofasciculales</taxon>
        <taxon>Coleofasciculaceae</taxon>
        <taxon>Moorena</taxon>
    </lineage>
</organism>
<accession>A0A1D9FVX3</accession>
<evidence type="ECO:0000313" key="3">
    <source>
        <dbReference type="Proteomes" id="UP000176944"/>
    </source>
</evidence>
<proteinExistence type="predicted"/>
<evidence type="ECO:0000256" key="1">
    <source>
        <dbReference type="SAM" id="MobiDB-lite"/>
    </source>
</evidence>
<dbReference type="Proteomes" id="UP000176944">
    <property type="component" value="Chromosome"/>
</dbReference>